<evidence type="ECO:0000256" key="2">
    <source>
        <dbReference type="SAM" id="SignalP"/>
    </source>
</evidence>
<feature type="region of interest" description="Disordered" evidence="1">
    <location>
        <begin position="28"/>
        <end position="89"/>
    </location>
</feature>
<protein>
    <recommendedName>
        <fullName evidence="5">Secreted protein</fullName>
    </recommendedName>
</protein>
<accession>A0AA88CZ20</accession>
<proteinExistence type="predicted"/>
<feature type="chain" id="PRO_5041711305" description="Secreted protein" evidence="2">
    <location>
        <begin position="18"/>
        <end position="89"/>
    </location>
</feature>
<evidence type="ECO:0000313" key="3">
    <source>
        <dbReference type="EMBL" id="GMN40298.1"/>
    </source>
</evidence>
<keyword evidence="4" id="KW-1185">Reference proteome</keyword>
<dbReference type="Proteomes" id="UP001187192">
    <property type="component" value="Unassembled WGS sequence"/>
</dbReference>
<organism evidence="3 4">
    <name type="scientific">Ficus carica</name>
    <name type="common">Common fig</name>
    <dbReference type="NCBI Taxonomy" id="3494"/>
    <lineage>
        <taxon>Eukaryota</taxon>
        <taxon>Viridiplantae</taxon>
        <taxon>Streptophyta</taxon>
        <taxon>Embryophyta</taxon>
        <taxon>Tracheophyta</taxon>
        <taxon>Spermatophyta</taxon>
        <taxon>Magnoliopsida</taxon>
        <taxon>eudicotyledons</taxon>
        <taxon>Gunneridae</taxon>
        <taxon>Pentapetalae</taxon>
        <taxon>rosids</taxon>
        <taxon>fabids</taxon>
        <taxon>Rosales</taxon>
        <taxon>Moraceae</taxon>
        <taxon>Ficeae</taxon>
        <taxon>Ficus</taxon>
    </lineage>
</organism>
<feature type="compositionally biased region" description="Polar residues" evidence="1">
    <location>
        <begin position="38"/>
        <end position="79"/>
    </location>
</feature>
<evidence type="ECO:0000313" key="4">
    <source>
        <dbReference type="Proteomes" id="UP001187192"/>
    </source>
</evidence>
<comment type="caution">
    <text evidence="3">The sequence shown here is derived from an EMBL/GenBank/DDBJ whole genome shotgun (WGS) entry which is preliminary data.</text>
</comment>
<dbReference type="EMBL" id="BTGU01000011">
    <property type="protein sequence ID" value="GMN40298.1"/>
    <property type="molecule type" value="Genomic_DNA"/>
</dbReference>
<dbReference type="AlphaFoldDB" id="A0AA88CZ20"/>
<reference evidence="3" key="1">
    <citation type="submission" date="2023-07" db="EMBL/GenBank/DDBJ databases">
        <title>draft genome sequence of fig (Ficus carica).</title>
        <authorList>
            <person name="Takahashi T."/>
            <person name="Nishimura K."/>
        </authorList>
    </citation>
    <scope>NUCLEOTIDE SEQUENCE</scope>
</reference>
<sequence length="89" mass="9682">MFCFCFCFSTQPIFLLAVDLVNDPYENLFDDSSGGGSHENNGNLVGHSPMSNSVARGRPNQNPPQRTSSLERTTSSGGANNHEIIRHAI</sequence>
<gene>
    <name evidence="3" type="ORF">TIFTF001_009528</name>
</gene>
<feature type="signal peptide" evidence="2">
    <location>
        <begin position="1"/>
        <end position="17"/>
    </location>
</feature>
<evidence type="ECO:0000256" key="1">
    <source>
        <dbReference type="SAM" id="MobiDB-lite"/>
    </source>
</evidence>
<name>A0AA88CZ20_FICCA</name>
<keyword evidence="2" id="KW-0732">Signal</keyword>
<evidence type="ECO:0008006" key="5">
    <source>
        <dbReference type="Google" id="ProtNLM"/>
    </source>
</evidence>